<name>A0A067JMT1_JATCU</name>
<evidence type="ECO:0000313" key="17">
    <source>
        <dbReference type="EMBL" id="KDP20814.1"/>
    </source>
</evidence>
<dbReference type="Gene3D" id="3.30.430.20">
    <property type="entry name" value="Gnk2 domain, C-X8-C-X2-C motif"/>
    <property type="match status" value="1"/>
</dbReference>
<dbReference type="Pfam" id="PF00069">
    <property type="entry name" value="Pkinase"/>
    <property type="match status" value="1"/>
</dbReference>
<organism evidence="17 18">
    <name type="scientific">Jatropha curcas</name>
    <name type="common">Barbados nut</name>
    <dbReference type="NCBI Taxonomy" id="180498"/>
    <lineage>
        <taxon>Eukaryota</taxon>
        <taxon>Viridiplantae</taxon>
        <taxon>Streptophyta</taxon>
        <taxon>Embryophyta</taxon>
        <taxon>Tracheophyta</taxon>
        <taxon>Spermatophyta</taxon>
        <taxon>Magnoliopsida</taxon>
        <taxon>eudicotyledons</taxon>
        <taxon>Gunneridae</taxon>
        <taxon>Pentapetalae</taxon>
        <taxon>rosids</taxon>
        <taxon>fabids</taxon>
        <taxon>Malpighiales</taxon>
        <taxon>Euphorbiaceae</taxon>
        <taxon>Crotonoideae</taxon>
        <taxon>Jatropheae</taxon>
        <taxon>Jatropha</taxon>
    </lineage>
</organism>
<keyword evidence="4 14" id="KW-0812">Transmembrane</keyword>
<keyword evidence="6" id="KW-0677">Repeat</keyword>
<dbReference type="InterPro" id="IPR000719">
    <property type="entry name" value="Prot_kinase_dom"/>
</dbReference>
<evidence type="ECO:0000256" key="13">
    <source>
        <dbReference type="SAM" id="MobiDB-lite"/>
    </source>
</evidence>
<evidence type="ECO:0000256" key="12">
    <source>
        <dbReference type="ARBA" id="ARBA00023170"/>
    </source>
</evidence>
<dbReference type="PANTHER" id="PTHR27002:SF1104">
    <property type="entry name" value="CYSTEINE-RICH RECEPTOR-LIKE PROTEIN KINASE 27-RELATED"/>
    <property type="match status" value="1"/>
</dbReference>
<feature type="compositionally biased region" description="Polar residues" evidence="13">
    <location>
        <begin position="295"/>
        <end position="304"/>
    </location>
</feature>
<dbReference type="Proteomes" id="UP000027138">
    <property type="component" value="Unassembled WGS sequence"/>
</dbReference>
<keyword evidence="11 14" id="KW-0472">Membrane</keyword>
<dbReference type="AlphaFoldDB" id="A0A067JMT1"/>
<evidence type="ECO:0000256" key="6">
    <source>
        <dbReference type="ARBA" id="ARBA00022737"/>
    </source>
</evidence>
<evidence type="ECO:0000313" key="18">
    <source>
        <dbReference type="Proteomes" id="UP000027138"/>
    </source>
</evidence>
<keyword evidence="12" id="KW-0675">Receptor</keyword>
<dbReference type="InterPro" id="IPR038408">
    <property type="entry name" value="GNK2_sf"/>
</dbReference>
<evidence type="ECO:0000259" key="15">
    <source>
        <dbReference type="PROSITE" id="PS50011"/>
    </source>
</evidence>
<evidence type="ECO:0000256" key="2">
    <source>
        <dbReference type="ARBA" id="ARBA00022527"/>
    </source>
</evidence>
<evidence type="ECO:0000256" key="9">
    <source>
        <dbReference type="ARBA" id="ARBA00022840"/>
    </source>
</evidence>
<dbReference type="PROSITE" id="PS51473">
    <property type="entry name" value="GNK2"/>
    <property type="match status" value="1"/>
</dbReference>
<dbReference type="PANTHER" id="PTHR27002">
    <property type="entry name" value="RECEPTOR-LIKE SERINE/THREONINE-PROTEIN KINASE SD1-8"/>
    <property type="match status" value="1"/>
</dbReference>
<reference evidence="17 18" key="1">
    <citation type="journal article" date="2014" name="PLoS ONE">
        <title>Global Analysis of Gene Expression Profiles in Physic Nut (Jatropha curcas L.) Seedlings Exposed to Salt Stress.</title>
        <authorList>
            <person name="Zhang L."/>
            <person name="Zhang C."/>
            <person name="Wu P."/>
            <person name="Chen Y."/>
            <person name="Li M."/>
            <person name="Jiang H."/>
            <person name="Wu G."/>
        </authorList>
    </citation>
    <scope>NUCLEOTIDE SEQUENCE [LARGE SCALE GENOMIC DNA]</scope>
    <source>
        <strain evidence="18">cv. GZQX0401</strain>
        <tissue evidence="17">Young leaves</tissue>
    </source>
</reference>
<dbReference type="InterPro" id="IPR011009">
    <property type="entry name" value="Kinase-like_dom_sf"/>
</dbReference>
<keyword evidence="8" id="KW-0418">Kinase</keyword>
<evidence type="ECO:0000256" key="8">
    <source>
        <dbReference type="ARBA" id="ARBA00022777"/>
    </source>
</evidence>
<dbReference type="GO" id="GO:0005524">
    <property type="term" value="F:ATP binding"/>
    <property type="evidence" value="ECO:0007669"/>
    <property type="project" value="UniProtKB-KW"/>
</dbReference>
<protein>
    <recommendedName>
        <fullName evidence="19">Protein kinase domain-containing protein</fullName>
    </recommendedName>
</protein>
<keyword evidence="10 14" id="KW-1133">Transmembrane helix</keyword>
<dbReference type="Gene3D" id="3.30.200.20">
    <property type="entry name" value="Phosphorylase Kinase, domain 1"/>
    <property type="match status" value="1"/>
</dbReference>
<keyword evidence="18" id="KW-1185">Reference proteome</keyword>
<evidence type="ECO:0000256" key="1">
    <source>
        <dbReference type="ARBA" id="ARBA00004167"/>
    </source>
</evidence>
<evidence type="ECO:0000256" key="4">
    <source>
        <dbReference type="ARBA" id="ARBA00022692"/>
    </source>
</evidence>
<proteinExistence type="predicted"/>
<evidence type="ECO:0000256" key="14">
    <source>
        <dbReference type="SAM" id="Phobius"/>
    </source>
</evidence>
<gene>
    <name evidence="17" type="ORF">JCGZ_21285</name>
</gene>
<comment type="subcellular location">
    <subcellularLocation>
        <location evidence="1">Membrane</location>
        <topology evidence="1">Single-pass membrane protein</topology>
    </subcellularLocation>
</comment>
<sequence length="326" mass="36367">MQCTPDLSSSDCSYCLQQAAGDYNNCSRGKRGFYVTKPSCTFRWDLYPFYTSIAEPPTPPPPPLLNISPSAVNYTRRQAARAVVIGVAPTIILVSVMALTCALFRYRKSKQPTKSKLHAEDLNENSSTGCQQFTHETIRLATDNFSDNNKLGQGGFGSDLTTYGQRVAVKKLLRNSRQGEVQFKNEVTIVARIQRTNLVRLLGFCFEGNEKLLLYEFVPNSSVDRFIFDPVLLEDSSRSEILRCIHIALLCLQEDAAKRPTRASVVLMLTSHSLVLTKPSKPAYLMRSSMERKTSLSPESTPARLSQGRPIQCSINDASITELEPR</sequence>
<evidence type="ECO:0000256" key="11">
    <source>
        <dbReference type="ARBA" id="ARBA00023136"/>
    </source>
</evidence>
<dbReference type="GO" id="GO:0005886">
    <property type="term" value="C:plasma membrane"/>
    <property type="evidence" value="ECO:0007669"/>
    <property type="project" value="TreeGrafter"/>
</dbReference>
<dbReference type="GO" id="GO:0004674">
    <property type="term" value="F:protein serine/threonine kinase activity"/>
    <property type="evidence" value="ECO:0007669"/>
    <property type="project" value="UniProtKB-KW"/>
</dbReference>
<keyword evidence="2" id="KW-0723">Serine/threonine-protein kinase</keyword>
<keyword evidence="3" id="KW-0808">Transferase</keyword>
<dbReference type="PROSITE" id="PS50011">
    <property type="entry name" value="PROTEIN_KINASE_DOM"/>
    <property type="match status" value="1"/>
</dbReference>
<evidence type="ECO:0000256" key="5">
    <source>
        <dbReference type="ARBA" id="ARBA00022729"/>
    </source>
</evidence>
<dbReference type="CDD" id="cd23509">
    <property type="entry name" value="Gnk2-like"/>
    <property type="match status" value="1"/>
</dbReference>
<evidence type="ECO:0000256" key="7">
    <source>
        <dbReference type="ARBA" id="ARBA00022741"/>
    </source>
</evidence>
<accession>A0A067JMT1</accession>
<feature type="region of interest" description="Disordered" evidence="13">
    <location>
        <begin position="289"/>
        <end position="308"/>
    </location>
</feature>
<keyword evidence="5" id="KW-0732">Signal</keyword>
<feature type="domain" description="Gnk2-homologous" evidence="16">
    <location>
        <begin position="1"/>
        <end position="49"/>
    </location>
</feature>
<evidence type="ECO:0000259" key="16">
    <source>
        <dbReference type="PROSITE" id="PS51473"/>
    </source>
</evidence>
<evidence type="ECO:0000256" key="3">
    <source>
        <dbReference type="ARBA" id="ARBA00022679"/>
    </source>
</evidence>
<dbReference type="EMBL" id="KK915662">
    <property type="protein sequence ID" value="KDP20814.1"/>
    <property type="molecule type" value="Genomic_DNA"/>
</dbReference>
<evidence type="ECO:0008006" key="19">
    <source>
        <dbReference type="Google" id="ProtNLM"/>
    </source>
</evidence>
<feature type="domain" description="Protein kinase" evidence="15">
    <location>
        <begin position="145"/>
        <end position="326"/>
    </location>
</feature>
<evidence type="ECO:0000256" key="10">
    <source>
        <dbReference type="ARBA" id="ARBA00022989"/>
    </source>
</evidence>
<dbReference type="SUPFAM" id="SSF56112">
    <property type="entry name" value="Protein kinase-like (PK-like)"/>
    <property type="match status" value="1"/>
</dbReference>
<dbReference type="OrthoDB" id="2356065at2759"/>
<dbReference type="InterPro" id="IPR002902">
    <property type="entry name" value="GNK2"/>
</dbReference>
<keyword evidence="7" id="KW-0547">Nucleotide-binding</keyword>
<keyword evidence="9" id="KW-0067">ATP-binding</keyword>
<feature type="transmembrane region" description="Helical" evidence="14">
    <location>
        <begin position="82"/>
        <end position="106"/>
    </location>
</feature>